<dbReference type="InterPro" id="IPR034110">
    <property type="entry name" value="LSMD1_Sm"/>
</dbReference>
<comment type="caution">
    <text evidence="2">The sequence shown here is derived from an EMBL/GenBank/DDBJ whole genome shotgun (WGS) entry which is preliminary data.</text>
</comment>
<dbReference type="EMBL" id="MCFK01005590">
    <property type="protein sequence ID" value="RKF59930.1"/>
    <property type="molecule type" value="Genomic_DNA"/>
</dbReference>
<dbReference type="InterPro" id="IPR001163">
    <property type="entry name" value="Sm_dom_euk/arc"/>
</dbReference>
<dbReference type="PANTHER" id="PTHR10701:SF5">
    <property type="entry name" value="N-ALPHA-ACETYLTRANSFERASE 38, NATC AUXILIARY SUBUNIT"/>
    <property type="match status" value="1"/>
</dbReference>
<dbReference type="SMART" id="SM00651">
    <property type="entry name" value="Sm"/>
    <property type="match status" value="1"/>
</dbReference>
<dbReference type="PANTHER" id="PTHR10701">
    <property type="entry name" value="SMALL NUCLEAR RIBONUCLEOPROTEIN-ASSOCIATED PROTEIN B AND N"/>
    <property type="match status" value="1"/>
</dbReference>
<proteinExistence type="predicted"/>
<reference evidence="2 3" key="1">
    <citation type="journal article" date="2018" name="BMC Genomics">
        <title>Comparative genome analyses reveal sequence features reflecting distinct modes of host-adaptation between dicot and monocot powdery mildew.</title>
        <authorList>
            <person name="Wu Y."/>
            <person name="Ma X."/>
            <person name="Pan Z."/>
            <person name="Kale S.D."/>
            <person name="Song Y."/>
            <person name="King H."/>
            <person name="Zhang Q."/>
            <person name="Presley C."/>
            <person name="Deng X."/>
            <person name="Wei C.I."/>
            <person name="Xiao S."/>
        </authorList>
    </citation>
    <scope>NUCLEOTIDE SEQUENCE [LARGE SCALE GENOMIC DNA]</scope>
    <source>
        <strain evidence="2">UMSG2</strain>
    </source>
</reference>
<dbReference type="SUPFAM" id="SSF50182">
    <property type="entry name" value="Sm-like ribonucleoproteins"/>
    <property type="match status" value="1"/>
</dbReference>
<dbReference type="InterPro" id="IPR010920">
    <property type="entry name" value="LSM_dom_sf"/>
</dbReference>
<evidence type="ECO:0000313" key="3">
    <source>
        <dbReference type="Proteomes" id="UP000286134"/>
    </source>
</evidence>
<evidence type="ECO:0000259" key="1">
    <source>
        <dbReference type="SMART" id="SM00651"/>
    </source>
</evidence>
<accession>A0A420HR69</accession>
<feature type="domain" description="Sm" evidence="1">
    <location>
        <begin position="8"/>
        <end position="93"/>
    </location>
</feature>
<dbReference type="Gene3D" id="2.30.30.100">
    <property type="match status" value="1"/>
</dbReference>
<dbReference type="OrthoDB" id="368909at2759"/>
<keyword evidence="3" id="KW-1185">Reference proteome</keyword>
<protein>
    <submittedName>
        <fullName evidence="2">N-alpha-acetyltransferase 38, NatC auxiliary subunit</fullName>
    </submittedName>
</protein>
<sequence>MEKAQAIDFITNLLGKSLRVTTSDTRMFLGQFKCTDADCNIVLAQTYEYRLPLVSKSGRNSGEEYNTKELTNLTSRYLGLVVIPGQYIIRIQLEEFISQLSSFKRQEFERTVSHHIKIESKD</sequence>
<dbReference type="Proteomes" id="UP000286134">
    <property type="component" value="Unassembled WGS sequence"/>
</dbReference>
<dbReference type="GO" id="GO:0031417">
    <property type="term" value="C:NatC complex"/>
    <property type="evidence" value="ECO:0007669"/>
    <property type="project" value="InterPro"/>
</dbReference>
<gene>
    <name evidence="2" type="ORF">OnM2_055066</name>
</gene>
<dbReference type="AlphaFoldDB" id="A0A420HR69"/>
<dbReference type="InterPro" id="IPR050914">
    <property type="entry name" value="snRNP_SmB/NAA38-like"/>
</dbReference>
<dbReference type="CDD" id="cd06168">
    <property type="entry name" value="LSMD1"/>
    <property type="match status" value="1"/>
</dbReference>
<dbReference type="GO" id="GO:0016740">
    <property type="term" value="F:transferase activity"/>
    <property type="evidence" value="ECO:0007669"/>
    <property type="project" value="UniProtKB-KW"/>
</dbReference>
<keyword evidence="2" id="KW-0808">Transferase</keyword>
<dbReference type="STRING" id="212602.A0A420HR69"/>
<evidence type="ECO:0000313" key="2">
    <source>
        <dbReference type="EMBL" id="RKF59930.1"/>
    </source>
</evidence>
<name>A0A420HR69_9PEZI</name>
<dbReference type="Pfam" id="PF01423">
    <property type="entry name" value="LSM"/>
    <property type="match status" value="1"/>
</dbReference>
<organism evidence="2 3">
    <name type="scientific">Erysiphe neolycopersici</name>
    <dbReference type="NCBI Taxonomy" id="212602"/>
    <lineage>
        <taxon>Eukaryota</taxon>
        <taxon>Fungi</taxon>
        <taxon>Dikarya</taxon>
        <taxon>Ascomycota</taxon>
        <taxon>Pezizomycotina</taxon>
        <taxon>Leotiomycetes</taxon>
        <taxon>Erysiphales</taxon>
        <taxon>Erysiphaceae</taxon>
        <taxon>Erysiphe</taxon>
    </lineage>
</organism>